<keyword evidence="3" id="KW-1185">Reference proteome</keyword>
<evidence type="ECO:0000256" key="1">
    <source>
        <dbReference type="SAM" id="SignalP"/>
    </source>
</evidence>
<feature type="signal peptide" evidence="1">
    <location>
        <begin position="1"/>
        <end position="32"/>
    </location>
</feature>
<dbReference type="PIRSF" id="PIRSF029172">
    <property type="entry name" value="UCP029172_ABC_sbc_YnjB"/>
    <property type="match status" value="1"/>
</dbReference>
<dbReference type="EMBL" id="CP031769">
    <property type="protein sequence ID" value="AXR06259.1"/>
    <property type="molecule type" value="Genomic_DNA"/>
</dbReference>
<name>A0A346NL52_9ALTE</name>
<sequence>MTFTSKRHGRLWPLGWALSLFLSCLLSTAATAGPTVQFFGWGGSTQVNQYIQWVSAQTETEFGIRVNHVKLADTSDAVSRVLAEKAAGNHHAGSVDLLWVNGENFAAMQAHGLLKDPWVNQLPNFSLTRPGDNPSMTMDFGVPTQGQEAPWGKAAMVFYYNQQRVKQPPRNLPQLLLFAQQYPGRFAYPLPDDYLGISFLKYAALVLNPQHQSLMYKPVTPAALAQISQPLFGYLDALHPLLWQQGTYFVRQASGLQQLFSDHETLLSFSFTAAEIPAAVNRFDLPESTRTYAMEDGSLANVHFLAITYNSAQSAAAQTVVNFLLSPRAQAYKQRLEVWGDETVLAVDALTQRQQQMFTTGEHPAAMRKTGYSRLLAEPHASWADALRDAWYARYGARW</sequence>
<reference evidence="2 3" key="1">
    <citation type="submission" date="2018-08" db="EMBL/GenBank/DDBJ databases">
        <title>Salinimonas sediminis sp. nov., a piezophilic bacterium isolated from a deep-sea sediment sample from the New Britain Trench.</title>
        <authorList>
            <person name="Cao J."/>
        </authorList>
    </citation>
    <scope>NUCLEOTIDE SEQUENCE [LARGE SCALE GENOMIC DNA]</scope>
    <source>
        <strain evidence="2 3">N102</strain>
    </source>
</reference>
<dbReference type="OrthoDB" id="3239593at2"/>
<keyword evidence="1" id="KW-0732">Signal</keyword>
<dbReference type="Proteomes" id="UP000262073">
    <property type="component" value="Chromosome"/>
</dbReference>
<dbReference type="AlphaFoldDB" id="A0A346NL52"/>
<proteinExistence type="predicted"/>
<dbReference type="SUPFAM" id="SSF53850">
    <property type="entry name" value="Periplasmic binding protein-like II"/>
    <property type="match status" value="1"/>
</dbReference>
<dbReference type="KEGG" id="salm:D0Y50_07700"/>
<dbReference type="InterPro" id="IPR027020">
    <property type="entry name" value="YnjB"/>
</dbReference>
<accession>A0A346NL52</accession>
<gene>
    <name evidence="2" type="ORF">D0Y50_07700</name>
</gene>
<dbReference type="PANTHER" id="PTHR42779:SF1">
    <property type="entry name" value="PROTEIN YNJB"/>
    <property type="match status" value="1"/>
</dbReference>
<dbReference type="PANTHER" id="PTHR42779">
    <property type="entry name" value="PROTEIN YNJB"/>
    <property type="match status" value="1"/>
</dbReference>
<protein>
    <submittedName>
        <fullName evidence="2">ABC transporter substrate-binding protein</fullName>
    </submittedName>
</protein>
<organism evidence="2 3">
    <name type="scientific">Salinimonas sediminis</name>
    <dbReference type="NCBI Taxonomy" id="2303538"/>
    <lineage>
        <taxon>Bacteria</taxon>
        <taxon>Pseudomonadati</taxon>
        <taxon>Pseudomonadota</taxon>
        <taxon>Gammaproteobacteria</taxon>
        <taxon>Alteromonadales</taxon>
        <taxon>Alteromonadaceae</taxon>
        <taxon>Alteromonas/Salinimonas group</taxon>
        <taxon>Salinimonas</taxon>
    </lineage>
</organism>
<dbReference type="Gene3D" id="3.40.190.10">
    <property type="entry name" value="Periplasmic binding protein-like II"/>
    <property type="match status" value="2"/>
</dbReference>
<evidence type="ECO:0000313" key="3">
    <source>
        <dbReference type="Proteomes" id="UP000262073"/>
    </source>
</evidence>
<feature type="chain" id="PRO_5016583534" evidence="1">
    <location>
        <begin position="33"/>
        <end position="399"/>
    </location>
</feature>
<evidence type="ECO:0000313" key="2">
    <source>
        <dbReference type="EMBL" id="AXR06259.1"/>
    </source>
</evidence>
<dbReference type="NCBIfam" id="NF008633">
    <property type="entry name" value="PRK11622.1"/>
    <property type="match status" value="1"/>
</dbReference>
<dbReference type="PROSITE" id="PS51257">
    <property type="entry name" value="PROKAR_LIPOPROTEIN"/>
    <property type="match status" value="1"/>
</dbReference>